<dbReference type="PANTHER" id="PTHR11839">
    <property type="entry name" value="UDP/ADP-SUGAR PYROPHOSPHATASE"/>
    <property type="match status" value="1"/>
</dbReference>
<dbReference type="CDD" id="cd24161">
    <property type="entry name" value="NUDIX_ADPRase_Ndx2"/>
    <property type="match status" value="1"/>
</dbReference>
<name>A0A1T4VDN0_9GAMM</name>
<evidence type="ECO:0000256" key="2">
    <source>
        <dbReference type="ARBA" id="ARBA00001946"/>
    </source>
</evidence>
<evidence type="ECO:0000256" key="3">
    <source>
        <dbReference type="ARBA" id="ARBA00007275"/>
    </source>
</evidence>
<dbReference type="GO" id="GO:0016787">
    <property type="term" value="F:hydrolase activity"/>
    <property type="evidence" value="ECO:0007669"/>
    <property type="project" value="UniProtKB-KW"/>
</dbReference>
<evidence type="ECO:0000256" key="7">
    <source>
        <dbReference type="ARBA" id="ARBA00032272"/>
    </source>
</evidence>
<dbReference type="Proteomes" id="UP000190162">
    <property type="component" value="Unassembled WGS sequence"/>
</dbReference>
<evidence type="ECO:0000256" key="1">
    <source>
        <dbReference type="ARBA" id="ARBA00000847"/>
    </source>
</evidence>
<dbReference type="GO" id="GO:0005829">
    <property type="term" value="C:cytosol"/>
    <property type="evidence" value="ECO:0007669"/>
    <property type="project" value="TreeGrafter"/>
</dbReference>
<evidence type="ECO:0000256" key="5">
    <source>
        <dbReference type="ARBA" id="ARBA00022801"/>
    </source>
</evidence>
<feature type="domain" description="Nudix hydrolase" evidence="8">
    <location>
        <begin position="37"/>
        <end position="167"/>
    </location>
</feature>
<dbReference type="InterPro" id="IPR000086">
    <property type="entry name" value="NUDIX_hydrolase_dom"/>
</dbReference>
<keyword evidence="10" id="KW-1185">Reference proteome</keyword>
<dbReference type="PANTHER" id="PTHR11839:SF18">
    <property type="entry name" value="NUDIX HYDROLASE DOMAIN-CONTAINING PROTEIN"/>
    <property type="match status" value="1"/>
</dbReference>
<accession>A0A1T4VDN0</accession>
<dbReference type="Pfam" id="PF00293">
    <property type="entry name" value="NUDIX"/>
    <property type="match status" value="1"/>
</dbReference>
<reference evidence="10" key="1">
    <citation type="submission" date="2017-02" db="EMBL/GenBank/DDBJ databases">
        <authorList>
            <person name="Varghese N."/>
            <person name="Submissions S."/>
        </authorList>
    </citation>
    <scope>NUCLEOTIDE SEQUENCE [LARGE SCALE GENOMIC DNA]</scope>
    <source>
        <strain evidence="10">DSM 22720</strain>
    </source>
</reference>
<dbReference type="RefSeq" id="WP_078753884.1">
    <property type="nucleotide sequence ID" value="NZ_FUXU01000065.1"/>
</dbReference>
<proteinExistence type="inferred from homology"/>
<protein>
    <recommendedName>
        <fullName evidence="4">GDP-mannose pyrophosphatase</fullName>
    </recommendedName>
    <alternativeName>
        <fullName evidence="6">GDP-mannose hydrolase</fullName>
    </alternativeName>
    <alternativeName>
        <fullName evidence="7">GDPMK</fullName>
    </alternativeName>
</protein>
<evidence type="ECO:0000256" key="6">
    <source>
        <dbReference type="ARBA" id="ARBA00032162"/>
    </source>
</evidence>
<dbReference type="AlphaFoldDB" id="A0A1T4VDN0"/>
<dbReference type="SUPFAM" id="SSF55811">
    <property type="entry name" value="Nudix"/>
    <property type="match status" value="1"/>
</dbReference>
<comment type="similarity">
    <text evidence="3">Belongs to the Nudix hydrolase family. NudK subfamily.</text>
</comment>
<evidence type="ECO:0000256" key="4">
    <source>
        <dbReference type="ARBA" id="ARBA00016377"/>
    </source>
</evidence>
<dbReference type="PROSITE" id="PS51462">
    <property type="entry name" value="NUDIX"/>
    <property type="match status" value="1"/>
</dbReference>
<dbReference type="Gene3D" id="3.90.79.10">
    <property type="entry name" value="Nucleoside Triphosphate Pyrophosphohydrolase"/>
    <property type="match status" value="1"/>
</dbReference>
<evidence type="ECO:0000259" key="8">
    <source>
        <dbReference type="PROSITE" id="PS51462"/>
    </source>
</evidence>
<sequence length="177" mass="20284">MFKTIRSKVVYKNKWMSVREDDIARPSGEKGIYGVVDKPDCAVILAVDEGRIHLVQQYRYTVQQRCWEFPQGAWESNPDADHLALAKGELKEETGLKAESMIYLGQQYIAYGFLNQTCHIYYASQLSYVGNCLDVEEEDLITRSFELQEFEQMIIKGEIKDNVTIAAYGLAKLKKVV</sequence>
<evidence type="ECO:0000313" key="10">
    <source>
        <dbReference type="Proteomes" id="UP000190162"/>
    </source>
</evidence>
<keyword evidence="5" id="KW-0378">Hydrolase</keyword>
<evidence type="ECO:0000313" key="9">
    <source>
        <dbReference type="EMBL" id="SKA63089.1"/>
    </source>
</evidence>
<dbReference type="OrthoDB" id="177518at2"/>
<dbReference type="InterPro" id="IPR015797">
    <property type="entry name" value="NUDIX_hydrolase-like_dom_sf"/>
</dbReference>
<dbReference type="EMBL" id="FUXU01000065">
    <property type="protein sequence ID" value="SKA63089.1"/>
    <property type="molecule type" value="Genomic_DNA"/>
</dbReference>
<dbReference type="GO" id="GO:0019693">
    <property type="term" value="P:ribose phosphate metabolic process"/>
    <property type="evidence" value="ECO:0007669"/>
    <property type="project" value="TreeGrafter"/>
</dbReference>
<dbReference type="GO" id="GO:0006753">
    <property type="term" value="P:nucleoside phosphate metabolic process"/>
    <property type="evidence" value="ECO:0007669"/>
    <property type="project" value="TreeGrafter"/>
</dbReference>
<gene>
    <name evidence="9" type="ORF">SAMN02745132_03704</name>
</gene>
<organism evidence="9 10">
    <name type="scientific">Enterovibrio nigricans DSM 22720</name>
    <dbReference type="NCBI Taxonomy" id="1121868"/>
    <lineage>
        <taxon>Bacteria</taxon>
        <taxon>Pseudomonadati</taxon>
        <taxon>Pseudomonadota</taxon>
        <taxon>Gammaproteobacteria</taxon>
        <taxon>Vibrionales</taxon>
        <taxon>Vibrionaceae</taxon>
        <taxon>Enterovibrio</taxon>
    </lineage>
</organism>
<comment type="catalytic activity">
    <reaction evidence="1">
        <text>GDP-alpha-D-mannose + H2O = alpha-D-mannose 1-phosphate + GMP + 2 H(+)</text>
        <dbReference type="Rhea" id="RHEA:27978"/>
        <dbReference type="ChEBI" id="CHEBI:15377"/>
        <dbReference type="ChEBI" id="CHEBI:15378"/>
        <dbReference type="ChEBI" id="CHEBI:57527"/>
        <dbReference type="ChEBI" id="CHEBI:58115"/>
        <dbReference type="ChEBI" id="CHEBI:58409"/>
    </reaction>
</comment>
<comment type="cofactor">
    <cofactor evidence="2">
        <name>Mg(2+)</name>
        <dbReference type="ChEBI" id="CHEBI:18420"/>
    </cofactor>
</comment>